<gene>
    <name evidence="9" type="ORF">GJU40_07960</name>
</gene>
<evidence type="ECO:0000259" key="8">
    <source>
        <dbReference type="Pfam" id="PF01694"/>
    </source>
</evidence>
<evidence type="ECO:0000256" key="1">
    <source>
        <dbReference type="ARBA" id="ARBA00004141"/>
    </source>
</evidence>
<dbReference type="SUPFAM" id="SSF144091">
    <property type="entry name" value="Rhomboid-like"/>
    <property type="match status" value="1"/>
</dbReference>
<keyword evidence="6 7" id="KW-0472">Membrane</keyword>
<feature type="transmembrane region" description="Helical" evidence="7">
    <location>
        <begin position="174"/>
        <end position="192"/>
    </location>
</feature>
<keyword evidence="5 7" id="KW-1133">Transmembrane helix</keyword>
<dbReference type="InterPro" id="IPR022764">
    <property type="entry name" value="Peptidase_S54_rhomboid_dom"/>
</dbReference>
<protein>
    <submittedName>
        <fullName evidence="9">Rhomboid family intramembrane serine protease</fullName>
    </submittedName>
</protein>
<dbReference type="GO" id="GO:0004252">
    <property type="term" value="F:serine-type endopeptidase activity"/>
    <property type="evidence" value="ECO:0007669"/>
    <property type="project" value="InterPro"/>
</dbReference>
<evidence type="ECO:0000256" key="6">
    <source>
        <dbReference type="ARBA" id="ARBA00023136"/>
    </source>
</evidence>
<evidence type="ECO:0000256" key="4">
    <source>
        <dbReference type="ARBA" id="ARBA00022801"/>
    </source>
</evidence>
<feature type="transmembrane region" description="Helical" evidence="7">
    <location>
        <begin position="121"/>
        <end position="138"/>
    </location>
</feature>
<dbReference type="AlphaFoldDB" id="A0A7X2LZU3"/>
<comment type="similarity">
    <text evidence="2">Belongs to the peptidase S54 family.</text>
</comment>
<reference evidence="9 10" key="1">
    <citation type="submission" date="2019-11" db="EMBL/GenBank/DDBJ databases">
        <title>Bacillus lacus genome.</title>
        <authorList>
            <person name="Allen C.J."/>
            <person name="Newman J.D."/>
        </authorList>
    </citation>
    <scope>NUCLEOTIDE SEQUENCE [LARGE SCALE GENOMIC DNA]</scope>
    <source>
        <strain evidence="9 10">KCTC 33946</strain>
    </source>
</reference>
<evidence type="ECO:0000256" key="3">
    <source>
        <dbReference type="ARBA" id="ARBA00022692"/>
    </source>
</evidence>
<accession>A0A7X2LZU3</accession>
<feature type="transmembrane region" description="Helical" evidence="7">
    <location>
        <begin position="65"/>
        <end position="85"/>
    </location>
</feature>
<evidence type="ECO:0000256" key="7">
    <source>
        <dbReference type="SAM" id="Phobius"/>
    </source>
</evidence>
<evidence type="ECO:0000256" key="2">
    <source>
        <dbReference type="ARBA" id="ARBA00009045"/>
    </source>
</evidence>
<dbReference type="Proteomes" id="UP000448867">
    <property type="component" value="Unassembled WGS sequence"/>
</dbReference>
<dbReference type="Pfam" id="PF01694">
    <property type="entry name" value="Rhomboid"/>
    <property type="match status" value="1"/>
</dbReference>
<comment type="subcellular location">
    <subcellularLocation>
        <location evidence="1">Membrane</location>
        <topology evidence="1">Multi-pass membrane protein</topology>
    </subcellularLocation>
</comment>
<dbReference type="InterPro" id="IPR050925">
    <property type="entry name" value="Rhomboid_protease_S54"/>
</dbReference>
<keyword evidence="3 7" id="KW-0812">Transmembrane</keyword>
<feature type="transmembrane region" description="Helical" evidence="7">
    <location>
        <begin position="150"/>
        <end position="168"/>
    </location>
</feature>
<comment type="caution">
    <text evidence="9">The sequence shown here is derived from an EMBL/GenBank/DDBJ whole genome shotgun (WGS) entry which is preliminary data.</text>
</comment>
<evidence type="ECO:0000313" key="9">
    <source>
        <dbReference type="EMBL" id="MRX72094.1"/>
    </source>
</evidence>
<sequence>MFSRTENFRTFVRFYPVVTALIAINLFLWIFFLLPVPALTLIRYLVVGYNAGVANGEWWRLLTPIFLHAGFSHLFFNSVSLILFAPALERLMGKIRFLSIYLLAGILANIATFLIEPLQYSHVGASGAIFGLFGVFLYMSIYRKDLMDQASSQIAVTILAISLIMTFINANINVVAHLAGFGAGFALAPLFLKKRRSFVHQTFYDQPHKRKFQMRRLERKHIFWAVLVVLILFGLLTRF</sequence>
<dbReference type="OrthoDB" id="9813074at2"/>
<organism evidence="9 10">
    <name type="scientific">Metabacillus lacus</name>
    <dbReference type="NCBI Taxonomy" id="1983721"/>
    <lineage>
        <taxon>Bacteria</taxon>
        <taxon>Bacillati</taxon>
        <taxon>Bacillota</taxon>
        <taxon>Bacilli</taxon>
        <taxon>Bacillales</taxon>
        <taxon>Bacillaceae</taxon>
        <taxon>Metabacillus</taxon>
    </lineage>
</organism>
<feature type="domain" description="Peptidase S54 rhomboid" evidence="8">
    <location>
        <begin position="56"/>
        <end position="193"/>
    </location>
</feature>
<feature type="transmembrane region" description="Helical" evidence="7">
    <location>
        <begin position="97"/>
        <end position="115"/>
    </location>
</feature>
<proteinExistence type="inferred from homology"/>
<name>A0A7X2LZU3_9BACI</name>
<dbReference type="GO" id="GO:0016020">
    <property type="term" value="C:membrane"/>
    <property type="evidence" value="ECO:0007669"/>
    <property type="project" value="UniProtKB-SubCell"/>
</dbReference>
<dbReference type="InterPro" id="IPR035952">
    <property type="entry name" value="Rhomboid-like_sf"/>
</dbReference>
<feature type="transmembrane region" description="Helical" evidence="7">
    <location>
        <begin position="12"/>
        <end position="45"/>
    </location>
</feature>
<dbReference type="PANTHER" id="PTHR43731:SF14">
    <property type="entry name" value="PRESENILIN-ASSOCIATED RHOMBOID-LIKE PROTEIN, MITOCHONDRIAL"/>
    <property type="match status" value="1"/>
</dbReference>
<evidence type="ECO:0000313" key="10">
    <source>
        <dbReference type="Proteomes" id="UP000448867"/>
    </source>
</evidence>
<dbReference type="EMBL" id="WKKI01000011">
    <property type="protein sequence ID" value="MRX72094.1"/>
    <property type="molecule type" value="Genomic_DNA"/>
</dbReference>
<keyword evidence="10" id="KW-1185">Reference proteome</keyword>
<keyword evidence="4" id="KW-0378">Hydrolase</keyword>
<dbReference type="Gene3D" id="1.20.1540.10">
    <property type="entry name" value="Rhomboid-like"/>
    <property type="match status" value="1"/>
</dbReference>
<dbReference type="PANTHER" id="PTHR43731">
    <property type="entry name" value="RHOMBOID PROTEASE"/>
    <property type="match status" value="1"/>
</dbReference>
<evidence type="ECO:0000256" key="5">
    <source>
        <dbReference type="ARBA" id="ARBA00022989"/>
    </source>
</evidence>
<keyword evidence="9" id="KW-0645">Protease</keyword>
<dbReference type="GO" id="GO:0006508">
    <property type="term" value="P:proteolysis"/>
    <property type="evidence" value="ECO:0007669"/>
    <property type="project" value="UniProtKB-KW"/>
</dbReference>
<feature type="transmembrane region" description="Helical" evidence="7">
    <location>
        <begin position="221"/>
        <end position="237"/>
    </location>
</feature>